<dbReference type="SUPFAM" id="SSF103473">
    <property type="entry name" value="MFS general substrate transporter"/>
    <property type="match status" value="1"/>
</dbReference>
<feature type="transmembrane region" description="Helical" evidence="7">
    <location>
        <begin position="215"/>
        <end position="234"/>
    </location>
</feature>
<dbReference type="InterPro" id="IPR036259">
    <property type="entry name" value="MFS_trans_sf"/>
</dbReference>
<feature type="transmembrane region" description="Helical" evidence="7">
    <location>
        <begin position="96"/>
        <end position="117"/>
    </location>
</feature>
<comment type="subcellular location">
    <subcellularLocation>
        <location evidence="1">Cell membrane</location>
        <topology evidence="1">Multi-pass membrane protein</topology>
    </subcellularLocation>
</comment>
<feature type="transmembrane region" description="Helical" evidence="7">
    <location>
        <begin position="190"/>
        <end position="209"/>
    </location>
</feature>
<dbReference type="Gene3D" id="1.20.1720.10">
    <property type="entry name" value="Multidrug resistance protein D"/>
    <property type="match status" value="1"/>
</dbReference>
<feature type="transmembrane region" description="Helical" evidence="7">
    <location>
        <begin position="286"/>
        <end position="305"/>
    </location>
</feature>
<dbReference type="RefSeq" id="WP_068337173.1">
    <property type="nucleotide sequence ID" value="NZ_LVHF01000033.1"/>
</dbReference>
<dbReference type="Gene3D" id="1.20.1250.20">
    <property type="entry name" value="MFS general substrate transporter like domains"/>
    <property type="match status" value="1"/>
</dbReference>
<proteinExistence type="predicted"/>
<dbReference type="AlphaFoldDB" id="A0A178K445"/>
<dbReference type="PROSITE" id="PS50850">
    <property type="entry name" value="MFS"/>
    <property type="match status" value="1"/>
</dbReference>
<dbReference type="GO" id="GO:0022857">
    <property type="term" value="F:transmembrane transporter activity"/>
    <property type="evidence" value="ECO:0007669"/>
    <property type="project" value="InterPro"/>
</dbReference>
<feature type="domain" description="Major facilitator superfamily (MFS) profile" evidence="8">
    <location>
        <begin position="6"/>
        <end position="456"/>
    </location>
</feature>
<keyword evidence="2" id="KW-0813">Transport</keyword>
<dbReference type="EMBL" id="LVHF01000033">
    <property type="protein sequence ID" value="OAN11725.1"/>
    <property type="molecule type" value="Genomic_DNA"/>
</dbReference>
<reference evidence="9 10" key="1">
    <citation type="submission" date="2016-03" db="EMBL/GenBank/DDBJ databases">
        <title>Photobacterium proteolyticum sp. nov. a protease producing bacterium isolated from ocean sediments of Laizhou Bay.</title>
        <authorList>
            <person name="Li Y."/>
        </authorList>
    </citation>
    <scope>NUCLEOTIDE SEQUENCE [LARGE SCALE GENOMIC DNA]</scope>
    <source>
        <strain evidence="9 10">R-40508</strain>
    </source>
</reference>
<feature type="transmembrane region" description="Helical" evidence="7">
    <location>
        <begin position="40"/>
        <end position="59"/>
    </location>
</feature>
<dbReference type="STRING" id="858640.A3K86_21475"/>
<dbReference type="PRINTS" id="PR01036">
    <property type="entry name" value="TCRTETB"/>
</dbReference>
<comment type="caution">
    <text evidence="9">The sequence shown here is derived from an EMBL/GenBank/DDBJ whole genome shotgun (WGS) entry which is preliminary data.</text>
</comment>
<evidence type="ECO:0000256" key="2">
    <source>
        <dbReference type="ARBA" id="ARBA00022448"/>
    </source>
</evidence>
<feature type="transmembrane region" description="Helical" evidence="7">
    <location>
        <begin position="255"/>
        <end position="274"/>
    </location>
</feature>
<dbReference type="PANTHER" id="PTHR23501:SF197">
    <property type="entry name" value="COMD"/>
    <property type="match status" value="1"/>
</dbReference>
<dbReference type="OrthoDB" id="9812221at2"/>
<sequence>MKPQTVLMSVGLVIALGSLEKSIVTTPLPIIGEELGAGQALTWVITAYLLAATAVLPVYGKLSDLFGRVKMLNISIVLFLLGSVACGLAQDLTGLIAGRVLQGIGGGGLLALAFTVVADCIPAREVGKYQGYISIVYAISSIAGPLLGGFFAEHLDWRWVFWINLPLGALAIWLVNTNLKGLSKGRTTNFDWLGALLLMVTSTLLLLIISPESALPNSIMVPVLIGVMLLLWWVERKHHDPMLPSRLLHLNGYMTSVGLMMFSQLLMFAVLVYLPLQLQWQKGMTASDSGVLMMIFMFSITAGAFKGGRMIARTGKYKPFVLVGFALAAASFWLLHYDLWVSLALGVAGLGLGFTIPSLSVVVQNVLPPADRGIGMSMYSFGRELGGAVGVALCSALFQSQLTSGGEVAASGHHAVSLDQFGAAELAAGFNLIYGAMAAIAMLSLILTVILLRHQSLEGSV</sequence>
<keyword evidence="3" id="KW-1003">Cell membrane</keyword>
<evidence type="ECO:0000256" key="5">
    <source>
        <dbReference type="ARBA" id="ARBA00022989"/>
    </source>
</evidence>
<evidence type="ECO:0000313" key="10">
    <source>
        <dbReference type="Proteomes" id="UP000078503"/>
    </source>
</evidence>
<feature type="transmembrane region" description="Helical" evidence="7">
    <location>
        <begin position="432"/>
        <end position="452"/>
    </location>
</feature>
<evidence type="ECO:0000256" key="4">
    <source>
        <dbReference type="ARBA" id="ARBA00022692"/>
    </source>
</evidence>
<protein>
    <submittedName>
        <fullName evidence="9">MFS transporter</fullName>
    </submittedName>
</protein>
<evidence type="ECO:0000256" key="3">
    <source>
        <dbReference type="ARBA" id="ARBA00022475"/>
    </source>
</evidence>
<accession>A0A178K445</accession>
<feature type="transmembrane region" description="Helical" evidence="7">
    <location>
        <begin position="71"/>
        <end position="90"/>
    </location>
</feature>
<evidence type="ECO:0000256" key="7">
    <source>
        <dbReference type="SAM" id="Phobius"/>
    </source>
</evidence>
<keyword evidence="10" id="KW-1185">Reference proteome</keyword>
<feature type="transmembrane region" description="Helical" evidence="7">
    <location>
        <begin position="159"/>
        <end position="178"/>
    </location>
</feature>
<organism evidence="9 10">
    <name type="scientific">Photobacterium jeanii</name>
    <dbReference type="NCBI Taxonomy" id="858640"/>
    <lineage>
        <taxon>Bacteria</taxon>
        <taxon>Pseudomonadati</taxon>
        <taxon>Pseudomonadota</taxon>
        <taxon>Gammaproteobacteria</taxon>
        <taxon>Vibrionales</taxon>
        <taxon>Vibrionaceae</taxon>
        <taxon>Photobacterium</taxon>
    </lineage>
</organism>
<feature type="transmembrane region" description="Helical" evidence="7">
    <location>
        <begin position="341"/>
        <end position="363"/>
    </location>
</feature>
<evidence type="ECO:0000259" key="8">
    <source>
        <dbReference type="PROSITE" id="PS50850"/>
    </source>
</evidence>
<dbReference type="FunFam" id="1.20.1720.10:FF:000004">
    <property type="entry name" value="EmrB/QacA family drug resistance transporter"/>
    <property type="match status" value="1"/>
</dbReference>
<keyword evidence="5 7" id="KW-1133">Transmembrane helix</keyword>
<dbReference type="InterPro" id="IPR020846">
    <property type="entry name" value="MFS_dom"/>
</dbReference>
<keyword evidence="6 7" id="KW-0472">Membrane</keyword>
<feature type="transmembrane region" description="Helical" evidence="7">
    <location>
        <begin position="317"/>
        <end position="335"/>
    </location>
</feature>
<evidence type="ECO:0000256" key="6">
    <source>
        <dbReference type="ARBA" id="ARBA00023136"/>
    </source>
</evidence>
<keyword evidence="4 7" id="KW-0812">Transmembrane</keyword>
<dbReference type="PANTHER" id="PTHR23501">
    <property type="entry name" value="MAJOR FACILITATOR SUPERFAMILY"/>
    <property type="match status" value="1"/>
</dbReference>
<dbReference type="GO" id="GO:0005886">
    <property type="term" value="C:plasma membrane"/>
    <property type="evidence" value="ECO:0007669"/>
    <property type="project" value="UniProtKB-SubCell"/>
</dbReference>
<evidence type="ECO:0000256" key="1">
    <source>
        <dbReference type="ARBA" id="ARBA00004651"/>
    </source>
</evidence>
<evidence type="ECO:0000313" key="9">
    <source>
        <dbReference type="EMBL" id="OAN11725.1"/>
    </source>
</evidence>
<dbReference type="CDD" id="cd17502">
    <property type="entry name" value="MFS_Azr1_MDR_like"/>
    <property type="match status" value="1"/>
</dbReference>
<gene>
    <name evidence="9" type="ORF">A3K86_21475</name>
</gene>
<feature type="transmembrane region" description="Helical" evidence="7">
    <location>
        <begin position="129"/>
        <end position="147"/>
    </location>
</feature>
<name>A0A178K445_9GAMM</name>
<dbReference type="Proteomes" id="UP000078503">
    <property type="component" value="Unassembled WGS sequence"/>
</dbReference>
<dbReference type="InterPro" id="IPR011701">
    <property type="entry name" value="MFS"/>
</dbReference>
<dbReference type="Pfam" id="PF07690">
    <property type="entry name" value="MFS_1"/>
    <property type="match status" value="1"/>
</dbReference>